<evidence type="ECO:0000313" key="2">
    <source>
        <dbReference type="EMBL" id="KFB47497.1"/>
    </source>
</evidence>
<name>A0A084WBA3_ANOSI</name>
<protein>
    <submittedName>
        <fullName evidence="2 3">Uncharacterized protein</fullName>
    </submittedName>
</protein>
<dbReference type="EMBL" id="KE525331">
    <property type="protein sequence ID" value="KFB47497.1"/>
    <property type="molecule type" value="Genomic_DNA"/>
</dbReference>
<dbReference type="VEuPathDB" id="VectorBase:ASIC015451"/>
<gene>
    <name evidence="2" type="ORF">ZHAS_00015451</name>
</gene>
<dbReference type="AlphaFoldDB" id="A0A084WBA3"/>
<feature type="compositionally biased region" description="Low complexity" evidence="1">
    <location>
        <begin position="85"/>
        <end position="100"/>
    </location>
</feature>
<feature type="region of interest" description="Disordered" evidence="1">
    <location>
        <begin position="84"/>
        <end position="109"/>
    </location>
</feature>
<feature type="region of interest" description="Disordered" evidence="1">
    <location>
        <begin position="25"/>
        <end position="55"/>
    </location>
</feature>
<dbReference type="EMBL" id="ATLV01022328">
    <property type="status" value="NOT_ANNOTATED_CDS"/>
    <property type="molecule type" value="Genomic_DNA"/>
</dbReference>
<keyword evidence="4" id="KW-1185">Reference proteome</keyword>
<reference evidence="3" key="2">
    <citation type="submission" date="2020-05" db="UniProtKB">
        <authorList>
            <consortium name="EnsemblMetazoa"/>
        </authorList>
    </citation>
    <scope>IDENTIFICATION</scope>
</reference>
<proteinExistence type="predicted"/>
<feature type="compositionally biased region" description="Polar residues" evidence="1">
    <location>
        <begin position="26"/>
        <end position="43"/>
    </location>
</feature>
<dbReference type="EnsemblMetazoa" id="ASIC015451-RA">
    <property type="protein sequence ID" value="ASIC015451-PA"/>
    <property type="gene ID" value="ASIC015451"/>
</dbReference>
<evidence type="ECO:0000313" key="4">
    <source>
        <dbReference type="Proteomes" id="UP000030765"/>
    </source>
</evidence>
<sequence>MTLQEYQPTPCSREHLTPPFEVHHYQPQQQPRAVIKTPTNATSAPAKKPGSHFRRCKSERMDVSCRFLRLTPFPPTWCRLQIDAQESMPESSQQRQPSSPLASYTPGGV</sequence>
<evidence type="ECO:0000256" key="1">
    <source>
        <dbReference type="SAM" id="MobiDB-lite"/>
    </source>
</evidence>
<dbReference type="Proteomes" id="UP000030765">
    <property type="component" value="Unassembled WGS sequence"/>
</dbReference>
<organism evidence="2">
    <name type="scientific">Anopheles sinensis</name>
    <name type="common">Mosquito</name>
    <dbReference type="NCBI Taxonomy" id="74873"/>
    <lineage>
        <taxon>Eukaryota</taxon>
        <taxon>Metazoa</taxon>
        <taxon>Ecdysozoa</taxon>
        <taxon>Arthropoda</taxon>
        <taxon>Hexapoda</taxon>
        <taxon>Insecta</taxon>
        <taxon>Pterygota</taxon>
        <taxon>Neoptera</taxon>
        <taxon>Endopterygota</taxon>
        <taxon>Diptera</taxon>
        <taxon>Nematocera</taxon>
        <taxon>Culicoidea</taxon>
        <taxon>Culicidae</taxon>
        <taxon>Anophelinae</taxon>
        <taxon>Anopheles</taxon>
    </lineage>
</organism>
<evidence type="ECO:0000313" key="3">
    <source>
        <dbReference type="EnsemblMetazoa" id="ASIC015451-PA"/>
    </source>
</evidence>
<reference evidence="2 4" key="1">
    <citation type="journal article" date="2014" name="BMC Genomics">
        <title>Genome sequence of Anopheles sinensis provides insight into genetics basis of mosquito competence for malaria parasites.</title>
        <authorList>
            <person name="Zhou D."/>
            <person name="Zhang D."/>
            <person name="Ding G."/>
            <person name="Shi L."/>
            <person name="Hou Q."/>
            <person name="Ye Y."/>
            <person name="Xu Y."/>
            <person name="Zhou H."/>
            <person name="Xiong C."/>
            <person name="Li S."/>
            <person name="Yu J."/>
            <person name="Hong S."/>
            <person name="Yu X."/>
            <person name="Zou P."/>
            <person name="Chen C."/>
            <person name="Chang X."/>
            <person name="Wang W."/>
            <person name="Lv Y."/>
            <person name="Sun Y."/>
            <person name="Ma L."/>
            <person name="Shen B."/>
            <person name="Zhu C."/>
        </authorList>
    </citation>
    <scope>NUCLEOTIDE SEQUENCE [LARGE SCALE GENOMIC DNA]</scope>
</reference>
<accession>A0A084WBA3</accession>